<name>A0A9W9CMJ4_9PLEO</name>
<keyword evidence="2" id="KW-1185">Reference proteome</keyword>
<dbReference type="EMBL" id="JAPEUY010000007">
    <property type="protein sequence ID" value="KAJ4371293.1"/>
    <property type="molecule type" value="Genomic_DNA"/>
</dbReference>
<dbReference type="AlphaFoldDB" id="A0A9W9CMJ4"/>
<organism evidence="1 2">
    <name type="scientific">Neocucurbitaria cava</name>
    <dbReference type="NCBI Taxonomy" id="798079"/>
    <lineage>
        <taxon>Eukaryota</taxon>
        <taxon>Fungi</taxon>
        <taxon>Dikarya</taxon>
        <taxon>Ascomycota</taxon>
        <taxon>Pezizomycotina</taxon>
        <taxon>Dothideomycetes</taxon>
        <taxon>Pleosporomycetidae</taxon>
        <taxon>Pleosporales</taxon>
        <taxon>Pleosporineae</taxon>
        <taxon>Cucurbitariaceae</taxon>
        <taxon>Neocucurbitaria</taxon>
    </lineage>
</organism>
<reference evidence="1" key="1">
    <citation type="submission" date="2022-10" db="EMBL/GenBank/DDBJ databases">
        <title>Tapping the CABI collections for fungal endophytes: first genome assemblies for Collariella, Neodidymelliopsis, Ascochyta clinopodiicola, Didymella pomorum, Didymosphaeria variabile, Neocosmospora piperis and Neocucurbitaria cava.</title>
        <authorList>
            <person name="Hill R."/>
        </authorList>
    </citation>
    <scope>NUCLEOTIDE SEQUENCE</scope>
    <source>
        <strain evidence="1">IMI 356814</strain>
    </source>
</reference>
<proteinExistence type="predicted"/>
<dbReference type="OrthoDB" id="3787211at2759"/>
<accession>A0A9W9CMJ4</accession>
<evidence type="ECO:0000313" key="2">
    <source>
        <dbReference type="Proteomes" id="UP001140560"/>
    </source>
</evidence>
<protein>
    <submittedName>
        <fullName evidence="1">Uncharacterized protein</fullName>
    </submittedName>
</protein>
<comment type="caution">
    <text evidence="1">The sequence shown here is derived from an EMBL/GenBank/DDBJ whole genome shotgun (WGS) entry which is preliminary data.</text>
</comment>
<sequence>MAPSFTASTLYGDVRGGWMPSSPDEASSTTRCSTKYAASSLPWVSTDYYTSTSYAYRSRTELLTPKPSTTSVSATSTYTEYETAPNNLTKTVYTDTYTWTDYQTQYETVIVTSTVTESVLHTATIPTQAGFTPVAAVYPEASHHIDEYADQDQWSVEDSYSQEDEPEVPQEPELPVLYLDTLQSAESEASASKVDCLVTLINVYYQGTTSSKLYITPPTYTRTKYVATVTTTSTVRTKIAPSDRTATTVTMASDVAITSWYTETQTSFATTTTTAYPNTTTSIYAACATSNIIDTYESWPLASLADDWSKKNYTLIHSDWNEISNETSCSEGGYNSYGGGYNNSDEAEVPKINVPVWYEPRDRGWYGFTVGNGPRGRISFSSLWE</sequence>
<evidence type="ECO:0000313" key="1">
    <source>
        <dbReference type="EMBL" id="KAJ4371293.1"/>
    </source>
</evidence>
<dbReference type="Proteomes" id="UP001140560">
    <property type="component" value="Unassembled WGS sequence"/>
</dbReference>
<gene>
    <name evidence="1" type="ORF">N0V83_004510</name>
</gene>